<dbReference type="EMBL" id="CP022358">
    <property type="protein sequence ID" value="ASK67690.1"/>
    <property type="molecule type" value="Genomic_DNA"/>
</dbReference>
<proteinExistence type="predicted"/>
<reference evidence="1 2" key="1">
    <citation type="submission" date="2017-07" db="EMBL/GenBank/DDBJ databases">
        <title>Phenotypical and genomic characterization of a clinical isolate of Shewanella bicestrii sp. nov. producing an extended-spectrum beta-lactamase and a new oxacillinase variant.</title>
        <authorList>
            <person name="Jousset A.B."/>
            <person name="Bonnin R.A."/>
            <person name="Girlich D."/>
            <person name="Dabos L."/>
            <person name="Potron A."/>
            <person name="Dortet L."/>
            <person name="Glaser P."/>
            <person name="Naas T."/>
        </authorList>
    </citation>
    <scope>NUCLEOTIDE SEQUENCE [LARGE SCALE GENOMIC DNA]</scope>
    <source>
        <strain evidence="1 2">JAB-1</strain>
    </source>
</reference>
<organism evidence="1 2">
    <name type="scientific">Shewanella bicestrii</name>
    <dbReference type="NCBI Taxonomy" id="2018305"/>
    <lineage>
        <taxon>Bacteria</taxon>
        <taxon>Pseudomonadati</taxon>
        <taxon>Pseudomonadota</taxon>
        <taxon>Gammaproteobacteria</taxon>
        <taxon>Alteromonadales</taxon>
        <taxon>Shewanellaceae</taxon>
        <taxon>Shewanella</taxon>
    </lineage>
</organism>
<dbReference type="NCBIfam" id="NF041373">
    <property type="entry name" value="HGG_STG"/>
    <property type="match status" value="1"/>
</dbReference>
<gene>
    <name evidence="1" type="ORF">CF168_01805</name>
</gene>
<evidence type="ECO:0000313" key="1">
    <source>
        <dbReference type="EMBL" id="ASK67690.1"/>
    </source>
</evidence>
<dbReference type="RefSeq" id="WP_089066775.1">
    <property type="nucleotide sequence ID" value="NZ_CP022358.1"/>
</dbReference>
<dbReference type="InterPro" id="IPR047675">
    <property type="entry name" value="Putative_zinc-bd"/>
</dbReference>
<keyword evidence="2" id="KW-1185">Reference proteome</keyword>
<sequence length="216" mass="25013">MSRFDLETLPPCGAQTRSGNPCKRYGNKANGRCKLHGGRSTGAKTKEGKLVVRTNALVNAFMWHFYKRLDLKIKQIDIENALNAYWRLIELSEMQTRNLDKVIEIVRQYRFELETVKYYIAEYDGPEALLLIQSALDHYYKDNAAEHLKFHIYSAVFPTPYFNRLSGSHAELAHEMRVFSKTERKKGFGYTARTPVDPVQKALNKYLKKLKISNES</sequence>
<accession>A0A220UI65</accession>
<dbReference type="KEGG" id="sbj:CF168_01805"/>
<evidence type="ECO:0000313" key="2">
    <source>
        <dbReference type="Proteomes" id="UP000198367"/>
    </source>
</evidence>
<dbReference type="Proteomes" id="UP000198367">
    <property type="component" value="Chromosome"/>
</dbReference>
<protein>
    <submittedName>
        <fullName evidence="1">Uncharacterized protein</fullName>
    </submittedName>
</protein>
<name>A0A220UI65_9GAMM</name>
<dbReference type="AlphaFoldDB" id="A0A220UI65"/>